<dbReference type="OrthoDB" id="5721010at2"/>
<keyword evidence="3" id="KW-0238">DNA-binding</keyword>
<sequence>MDSFEGIIEFAAVAETGGFSAAAKQLGCSTSHVSRQISRLEERLGSTLLTRSTRLVSLTDSGIVYYQQVKELIVGLEQANDTINATQQHLSGNIKVSAAGGFVEYYLAPALMEFSALYPNITVEIDLNSRLINLNEEGVDFAIRYGEVSDSNLIAKKLISRPLMAVASQSYLEKNGTPKHPAHLKDHDCLVANKETWEFIVDGKKEFITVNRRWKSNNANIILEACIRGLGIAYMPKSTFEQALENKQVQPILEPFWGEGTNSWIVYPHKRFMPVRVRTSIDFLIDYFAKWGK</sequence>
<dbReference type="EMBL" id="AEIU01000096">
    <property type="protein sequence ID" value="EFP95391.1"/>
    <property type="molecule type" value="Genomic_DNA"/>
</dbReference>
<keyword evidence="7" id="KW-1185">Reference proteome</keyword>
<dbReference type="Pfam" id="PF03466">
    <property type="entry name" value="LysR_substrate"/>
    <property type="match status" value="1"/>
</dbReference>
<dbReference type="Gene3D" id="3.40.190.290">
    <property type="match status" value="1"/>
</dbReference>
<dbReference type="InterPro" id="IPR036390">
    <property type="entry name" value="WH_DNA-bd_sf"/>
</dbReference>
<feature type="domain" description="HTH lysR-type" evidence="5">
    <location>
        <begin position="10"/>
        <end position="59"/>
    </location>
</feature>
<protein>
    <submittedName>
        <fullName evidence="6">Transcriptional Regulator</fullName>
    </submittedName>
</protein>
<gene>
    <name evidence="6" type="ORF">VIBC2010_15189</name>
</gene>
<evidence type="ECO:0000256" key="2">
    <source>
        <dbReference type="ARBA" id="ARBA00023015"/>
    </source>
</evidence>
<dbReference type="SUPFAM" id="SSF46785">
    <property type="entry name" value="Winged helix' DNA-binding domain"/>
    <property type="match status" value="1"/>
</dbReference>
<dbReference type="InterPro" id="IPR058163">
    <property type="entry name" value="LysR-type_TF_proteobact-type"/>
</dbReference>
<dbReference type="InterPro" id="IPR005119">
    <property type="entry name" value="LysR_subst-bd"/>
</dbReference>
<dbReference type="eggNOG" id="COG0583">
    <property type="taxonomic scope" value="Bacteria"/>
</dbReference>
<reference evidence="6 7" key="1">
    <citation type="journal article" date="2012" name="Int. J. Syst. Evol. Microbiol.">
        <title>Vibrio caribbeanicus sp. nov., isolated from the marine sponge Scleritoderma cyanea.</title>
        <authorList>
            <person name="Hoffmann M."/>
            <person name="Monday S.R."/>
            <person name="Allard M.W."/>
            <person name="Strain E.A."/>
            <person name="Whittaker P."/>
            <person name="Naum M."/>
            <person name="McCarthy P.J."/>
            <person name="Lopez J.V."/>
            <person name="Fischer M."/>
            <person name="Brown E.W."/>
        </authorList>
    </citation>
    <scope>NUCLEOTIDE SEQUENCE [LARGE SCALE GENOMIC DNA]</scope>
    <source>
        <strain evidence="6 7">ATCC BAA-2122</strain>
    </source>
</reference>
<dbReference type="PANTHER" id="PTHR30537">
    <property type="entry name" value="HTH-TYPE TRANSCRIPTIONAL REGULATOR"/>
    <property type="match status" value="1"/>
</dbReference>
<dbReference type="FunFam" id="1.10.10.10:FF:000001">
    <property type="entry name" value="LysR family transcriptional regulator"/>
    <property type="match status" value="1"/>
</dbReference>
<dbReference type="PANTHER" id="PTHR30537:SF10">
    <property type="entry name" value="TRANSCRIPTIONAL REGULATOR-RELATED"/>
    <property type="match status" value="1"/>
</dbReference>
<dbReference type="RefSeq" id="WP_009602749.1">
    <property type="nucleotide sequence ID" value="NZ_AEIU01000096.1"/>
</dbReference>
<dbReference type="AlphaFoldDB" id="E3BNH2"/>
<dbReference type="Gene3D" id="1.10.10.10">
    <property type="entry name" value="Winged helix-like DNA-binding domain superfamily/Winged helix DNA-binding domain"/>
    <property type="match status" value="1"/>
</dbReference>
<dbReference type="Proteomes" id="UP000002943">
    <property type="component" value="Unassembled WGS sequence"/>
</dbReference>
<dbReference type="SUPFAM" id="SSF53850">
    <property type="entry name" value="Periplasmic binding protein-like II"/>
    <property type="match status" value="1"/>
</dbReference>
<dbReference type="InterPro" id="IPR000847">
    <property type="entry name" value="LysR_HTH_N"/>
</dbReference>
<accession>E3BNH2</accession>
<dbReference type="InterPro" id="IPR036388">
    <property type="entry name" value="WH-like_DNA-bd_sf"/>
</dbReference>
<keyword evidence="4" id="KW-0804">Transcription</keyword>
<dbReference type="GO" id="GO:0043565">
    <property type="term" value="F:sequence-specific DNA binding"/>
    <property type="evidence" value="ECO:0007669"/>
    <property type="project" value="TreeGrafter"/>
</dbReference>
<organism evidence="6 7">
    <name type="scientific">Vibrio caribbeanicus ATCC BAA-2122</name>
    <dbReference type="NCBI Taxonomy" id="796620"/>
    <lineage>
        <taxon>Bacteria</taxon>
        <taxon>Pseudomonadati</taxon>
        <taxon>Pseudomonadota</taxon>
        <taxon>Gammaproteobacteria</taxon>
        <taxon>Vibrionales</taxon>
        <taxon>Vibrionaceae</taxon>
        <taxon>Vibrio</taxon>
    </lineage>
</organism>
<dbReference type="GO" id="GO:0006351">
    <property type="term" value="P:DNA-templated transcription"/>
    <property type="evidence" value="ECO:0007669"/>
    <property type="project" value="TreeGrafter"/>
</dbReference>
<dbReference type="GO" id="GO:0003700">
    <property type="term" value="F:DNA-binding transcription factor activity"/>
    <property type="evidence" value="ECO:0007669"/>
    <property type="project" value="InterPro"/>
</dbReference>
<evidence type="ECO:0000256" key="3">
    <source>
        <dbReference type="ARBA" id="ARBA00023125"/>
    </source>
</evidence>
<evidence type="ECO:0000313" key="6">
    <source>
        <dbReference type="EMBL" id="EFP95391.1"/>
    </source>
</evidence>
<dbReference type="PROSITE" id="PS50931">
    <property type="entry name" value="HTH_LYSR"/>
    <property type="match status" value="1"/>
</dbReference>
<proteinExistence type="inferred from homology"/>
<dbReference type="CDD" id="cd08422">
    <property type="entry name" value="PBP2_CrgA_like"/>
    <property type="match status" value="1"/>
</dbReference>
<evidence type="ECO:0000256" key="4">
    <source>
        <dbReference type="ARBA" id="ARBA00023163"/>
    </source>
</evidence>
<name>E3BNH2_9VIBR</name>
<comment type="similarity">
    <text evidence="1">Belongs to the LysR transcriptional regulatory family.</text>
</comment>
<evidence type="ECO:0000256" key="1">
    <source>
        <dbReference type="ARBA" id="ARBA00009437"/>
    </source>
</evidence>
<evidence type="ECO:0000259" key="5">
    <source>
        <dbReference type="PROSITE" id="PS50931"/>
    </source>
</evidence>
<dbReference type="Pfam" id="PF00126">
    <property type="entry name" value="HTH_1"/>
    <property type="match status" value="1"/>
</dbReference>
<keyword evidence="2" id="KW-0805">Transcription regulation</keyword>
<dbReference type="STRING" id="796620.VIBC2010_15189"/>
<comment type="caution">
    <text evidence="6">The sequence shown here is derived from an EMBL/GenBank/DDBJ whole genome shotgun (WGS) entry which is preliminary data.</text>
</comment>
<evidence type="ECO:0000313" key="7">
    <source>
        <dbReference type="Proteomes" id="UP000002943"/>
    </source>
</evidence>